<protein>
    <recommendedName>
        <fullName evidence="4">Lipoprotein</fullName>
    </recommendedName>
</protein>
<name>A0A3E5EID5_BACUN</name>
<evidence type="ECO:0008006" key="4">
    <source>
        <dbReference type="Google" id="ProtNLM"/>
    </source>
</evidence>
<organism evidence="2 3">
    <name type="scientific">Bacteroides uniformis</name>
    <dbReference type="NCBI Taxonomy" id="820"/>
    <lineage>
        <taxon>Bacteria</taxon>
        <taxon>Pseudomonadati</taxon>
        <taxon>Bacteroidota</taxon>
        <taxon>Bacteroidia</taxon>
        <taxon>Bacteroidales</taxon>
        <taxon>Bacteroidaceae</taxon>
        <taxon>Bacteroides</taxon>
    </lineage>
</organism>
<sequence>MKTFRLLATSLLVALGMGISSCGDDELEVSPPLNNVEQMCLEYGIADYQNIELLSLFKHGDNTAINIGQANFSGLRDNKLWLASFNIEDKSPIINWTDELPFNRNRRIYKGYGEYEDVTIQQITLLQAMPFNQDFVASLSYSFGKDYSYHALLFKQSSQTKEVQLKDSGFGIGAWYENSIINGKCCYSLSGDTIYIAEKGFGYSNVGVLYTSELLSYEEAIYSHRDNKGFFVGKRSFKLGEDLWHIQVPQLNDEPADAKIEVSVEDKSTPVWKFNVNIIHYDGTKKNVTFEVDTDNGTIKGQDDYASLIIGKWKMTSGNAVATHVTYKNDGTFEYTSTENPLYNEVGKYKIDGNKLYEMFSDEDEWIISDILLLNSMTLSVQELEADGVTPTGQKYSYQRVE</sequence>
<gene>
    <name evidence="2" type="ORF">DXB37_20575</name>
</gene>
<comment type="caution">
    <text evidence="2">The sequence shown here is derived from an EMBL/GenBank/DDBJ whole genome shotgun (WGS) entry which is preliminary data.</text>
</comment>
<dbReference type="RefSeq" id="WP_013546465.1">
    <property type="nucleotide sequence ID" value="NZ_JBCJDB010000035.1"/>
</dbReference>
<feature type="chain" id="PRO_5017576939" description="Lipoprotein" evidence="1">
    <location>
        <begin position="23"/>
        <end position="402"/>
    </location>
</feature>
<dbReference type="Proteomes" id="UP000260759">
    <property type="component" value="Unassembled WGS sequence"/>
</dbReference>
<accession>A0A3E5EID5</accession>
<feature type="signal peptide" evidence="1">
    <location>
        <begin position="1"/>
        <end position="22"/>
    </location>
</feature>
<evidence type="ECO:0000313" key="3">
    <source>
        <dbReference type="Proteomes" id="UP000260759"/>
    </source>
</evidence>
<evidence type="ECO:0000256" key="1">
    <source>
        <dbReference type="SAM" id="SignalP"/>
    </source>
</evidence>
<dbReference type="AlphaFoldDB" id="A0A3E5EID5"/>
<evidence type="ECO:0000313" key="2">
    <source>
        <dbReference type="EMBL" id="RGN88483.1"/>
    </source>
</evidence>
<reference evidence="2 3" key="1">
    <citation type="submission" date="2018-08" db="EMBL/GenBank/DDBJ databases">
        <title>A genome reference for cultivated species of the human gut microbiota.</title>
        <authorList>
            <person name="Zou Y."/>
            <person name="Xue W."/>
            <person name="Luo G."/>
        </authorList>
    </citation>
    <scope>NUCLEOTIDE SEQUENCE [LARGE SCALE GENOMIC DNA]</scope>
    <source>
        <strain evidence="2 3">OM03-4</strain>
    </source>
</reference>
<proteinExistence type="predicted"/>
<keyword evidence="1" id="KW-0732">Signal</keyword>
<dbReference type="PROSITE" id="PS51257">
    <property type="entry name" value="PROKAR_LIPOPROTEIN"/>
    <property type="match status" value="1"/>
</dbReference>
<dbReference type="EMBL" id="QSVA01000031">
    <property type="protein sequence ID" value="RGN88483.1"/>
    <property type="molecule type" value="Genomic_DNA"/>
</dbReference>